<dbReference type="EMBL" id="JBHMCG010000080">
    <property type="protein sequence ID" value="MFB9574203.1"/>
    <property type="molecule type" value="Genomic_DNA"/>
</dbReference>
<sequence>MLLRLPYLMLTSVFTFIRLLPMSDIDKNIEILTLRHQLAILQRQIDKPRLTRSDRAFLAALLHRLPKPQLRQLHLIVSPDTVLRWHRDLLRRRHAKVSRPKRPGRPPTIRSIQALILRLARENPNWGYRRIHGELAALEIKVAPSTVWEILQAHGIEPAPQRDHQTRAGFLRSQAHAILAADFFETRTLTGARLYVFAIIERATRRIHIMGTTAHPTAAWTTQLARNLVMDLQDAGVTMKYLIRDRDSRYTRAFDNVFEDEGIAIVKTGIRVPRMNAIMERWVRSCRAELLDRTLILNQAHLLHALREYETFYNEHRPHRALHAAAPLRSLPEPITEPDRLNHLDIRRRDRLGGILHEYQHAA</sequence>
<reference evidence="2 3" key="1">
    <citation type="submission" date="2024-09" db="EMBL/GenBank/DDBJ databases">
        <authorList>
            <person name="Sun Q."/>
            <person name="Mori K."/>
        </authorList>
    </citation>
    <scope>NUCLEOTIDE SEQUENCE [LARGE SCALE GENOMIC DNA]</scope>
    <source>
        <strain evidence="2 3">JCM 3331</strain>
    </source>
</reference>
<organism evidence="2 3">
    <name type="scientific">Streptomyces yanii</name>
    <dbReference type="NCBI Taxonomy" id="78510"/>
    <lineage>
        <taxon>Bacteria</taxon>
        <taxon>Bacillati</taxon>
        <taxon>Actinomycetota</taxon>
        <taxon>Actinomycetes</taxon>
        <taxon>Kitasatosporales</taxon>
        <taxon>Streptomycetaceae</taxon>
        <taxon>Streptomyces</taxon>
    </lineage>
</organism>
<dbReference type="SUPFAM" id="SSF53098">
    <property type="entry name" value="Ribonuclease H-like"/>
    <property type="match status" value="1"/>
</dbReference>
<dbReference type="Proteomes" id="UP001589710">
    <property type="component" value="Unassembled WGS sequence"/>
</dbReference>
<gene>
    <name evidence="2" type="ORF">ACFFTL_18315</name>
</gene>
<evidence type="ECO:0000313" key="3">
    <source>
        <dbReference type="Proteomes" id="UP001589710"/>
    </source>
</evidence>
<dbReference type="PROSITE" id="PS50994">
    <property type="entry name" value="INTEGRASE"/>
    <property type="match status" value="1"/>
</dbReference>
<feature type="domain" description="Integrase catalytic" evidence="1">
    <location>
        <begin position="156"/>
        <end position="335"/>
    </location>
</feature>
<evidence type="ECO:0000313" key="2">
    <source>
        <dbReference type="EMBL" id="MFB9574203.1"/>
    </source>
</evidence>
<dbReference type="InterPro" id="IPR036397">
    <property type="entry name" value="RNaseH_sf"/>
</dbReference>
<dbReference type="Pfam" id="PF13565">
    <property type="entry name" value="HTH_32"/>
    <property type="match status" value="1"/>
</dbReference>
<dbReference type="InterPro" id="IPR012337">
    <property type="entry name" value="RNaseH-like_sf"/>
</dbReference>
<protein>
    <submittedName>
        <fullName evidence="2">Integrase core domain-containing protein</fullName>
    </submittedName>
</protein>
<dbReference type="InterPro" id="IPR009057">
    <property type="entry name" value="Homeodomain-like_sf"/>
</dbReference>
<name>A0ABV5R8L7_9ACTN</name>
<comment type="caution">
    <text evidence="2">The sequence shown here is derived from an EMBL/GenBank/DDBJ whole genome shotgun (WGS) entry which is preliminary data.</text>
</comment>
<dbReference type="InterPro" id="IPR001584">
    <property type="entry name" value="Integrase_cat-core"/>
</dbReference>
<proteinExistence type="predicted"/>
<accession>A0ABV5R8L7</accession>
<dbReference type="Pfam" id="PF13683">
    <property type="entry name" value="rve_3"/>
    <property type="match status" value="1"/>
</dbReference>
<evidence type="ECO:0000259" key="1">
    <source>
        <dbReference type="PROSITE" id="PS50994"/>
    </source>
</evidence>
<dbReference type="SUPFAM" id="SSF46689">
    <property type="entry name" value="Homeodomain-like"/>
    <property type="match status" value="1"/>
</dbReference>
<dbReference type="Gene3D" id="3.30.420.10">
    <property type="entry name" value="Ribonuclease H-like superfamily/Ribonuclease H"/>
    <property type="match status" value="1"/>
</dbReference>
<dbReference type="RefSeq" id="WP_345510123.1">
    <property type="nucleotide sequence ID" value="NZ_BAAAXD010000006.1"/>
</dbReference>
<keyword evidence="3" id="KW-1185">Reference proteome</keyword>